<dbReference type="KEGG" id="msl:Msil_2252"/>
<keyword evidence="1" id="KW-1133">Transmembrane helix</keyword>
<dbReference type="RefSeq" id="WP_012591255.1">
    <property type="nucleotide sequence ID" value="NC_011666.1"/>
</dbReference>
<reference evidence="2 3" key="1">
    <citation type="journal article" date="2010" name="J. Bacteriol.">
        <title>Complete genome sequence of the aerobic facultative methanotroph Methylocella silvestris BL2.</title>
        <authorList>
            <person name="Chen Y."/>
            <person name="Crombie A."/>
            <person name="Rahman M.T."/>
            <person name="Dedysh S.N."/>
            <person name="Liesack W."/>
            <person name="Stott M.B."/>
            <person name="Alam M."/>
            <person name="Theisen A.R."/>
            <person name="Murrell J.C."/>
            <person name="Dunfield P.F."/>
        </authorList>
    </citation>
    <scope>NUCLEOTIDE SEQUENCE [LARGE SCALE GENOMIC DNA]</scope>
    <source>
        <strain evidence="3">DSM 15510 / CIP 108128 / LMG 27833 / NCIMB 13906 / BL2</strain>
    </source>
</reference>
<sequence>MKKERAGPDWRRIHHSPLFWIGAVLFLAAAAIYVASDDLAWRPRADRQVGGP</sequence>
<dbReference type="EMBL" id="CP001280">
    <property type="protein sequence ID" value="ACK51186.1"/>
    <property type="molecule type" value="Genomic_DNA"/>
</dbReference>
<name>B8ET48_METSB</name>
<feature type="transmembrane region" description="Helical" evidence="1">
    <location>
        <begin position="18"/>
        <end position="36"/>
    </location>
</feature>
<accession>B8ET48</accession>
<gene>
    <name evidence="2" type="ordered locus">Msil_2252</name>
</gene>
<keyword evidence="3" id="KW-1185">Reference proteome</keyword>
<proteinExistence type="predicted"/>
<keyword evidence="1" id="KW-0812">Transmembrane</keyword>
<keyword evidence="1" id="KW-0472">Membrane</keyword>
<protein>
    <submittedName>
        <fullName evidence="2">Uncharacterized protein</fullName>
    </submittedName>
</protein>
<organism evidence="2 3">
    <name type="scientific">Methylocella silvestris (strain DSM 15510 / CIP 108128 / LMG 27833 / NCIMB 13906 / BL2)</name>
    <dbReference type="NCBI Taxonomy" id="395965"/>
    <lineage>
        <taxon>Bacteria</taxon>
        <taxon>Pseudomonadati</taxon>
        <taxon>Pseudomonadota</taxon>
        <taxon>Alphaproteobacteria</taxon>
        <taxon>Hyphomicrobiales</taxon>
        <taxon>Beijerinckiaceae</taxon>
        <taxon>Methylocella</taxon>
    </lineage>
</organism>
<evidence type="ECO:0000313" key="3">
    <source>
        <dbReference type="Proteomes" id="UP000002257"/>
    </source>
</evidence>
<dbReference type="eggNOG" id="ENOG502ZSI9">
    <property type="taxonomic scope" value="Bacteria"/>
</dbReference>
<evidence type="ECO:0000313" key="2">
    <source>
        <dbReference type="EMBL" id="ACK51186.1"/>
    </source>
</evidence>
<evidence type="ECO:0000256" key="1">
    <source>
        <dbReference type="SAM" id="Phobius"/>
    </source>
</evidence>
<dbReference type="AlphaFoldDB" id="B8ET48"/>
<dbReference type="Proteomes" id="UP000002257">
    <property type="component" value="Chromosome"/>
</dbReference>
<dbReference type="HOGENOM" id="CLU_3081746_0_0_5"/>